<keyword evidence="8 9" id="KW-0456">Lyase</keyword>
<dbReference type="PANTHER" id="PTHR21272:SF3">
    <property type="entry name" value="CATABOLIC 3-DEHYDROQUINASE"/>
    <property type="match status" value="1"/>
</dbReference>
<keyword evidence="9" id="KW-0028">Amino-acid biosynthesis</keyword>
<dbReference type="CDD" id="cd00466">
    <property type="entry name" value="DHQase_II"/>
    <property type="match status" value="1"/>
</dbReference>
<feature type="binding site" evidence="9 11">
    <location>
        <begin position="102"/>
        <end position="103"/>
    </location>
    <ligand>
        <name>substrate</name>
    </ligand>
</feature>
<feature type="active site" description="Proton acceptor" evidence="9 10">
    <location>
        <position position="24"/>
    </location>
</feature>
<dbReference type="PROSITE" id="PS01029">
    <property type="entry name" value="DEHYDROQUINASE_II"/>
    <property type="match status" value="1"/>
</dbReference>
<dbReference type="NCBIfam" id="NF003805">
    <property type="entry name" value="PRK05395.1-2"/>
    <property type="match status" value="1"/>
</dbReference>
<evidence type="ECO:0000256" key="2">
    <source>
        <dbReference type="ARBA" id="ARBA00003924"/>
    </source>
</evidence>
<feature type="site" description="Transition state stabilizer" evidence="9 12">
    <location>
        <position position="19"/>
    </location>
</feature>
<evidence type="ECO:0000313" key="14">
    <source>
        <dbReference type="Proteomes" id="UP000199377"/>
    </source>
</evidence>
<dbReference type="GO" id="GO:0003855">
    <property type="term" value="F:3-dehydroquinate dehydratase activity"/>
    <property type="evidence" value="ECO:0007669"/>
    <property type="project" value="UniProtKB-UniRule"/>
</dbReference>
<dbReference type="GO" id="GO:0009423">
    <property type="term" value="P:chorismate biosynthetic process"/>
    <property type="evidence" value="ECO:0007669"/>
    <property type="project" value="UniProtKB-UniRule"/>
</dbReference>
<dbReference type="GO" id="GO:0009073">
    <property type="term" value="P:aromatic amino acid family biosynthetic process"/>
    <property type="evidence" value="ECO:0007669"/>
    <property type="project" value="UniProtKB-KW"/>
</dbReference>
<evidence type="ECO:0000313" key="13">
    <source>
        <dbReference type="EMBL" id="SFI26069.1"/>
    </source>
</evidence>
<dbReference type="PANTHER" id="PTHR21272">
    <property type="entry name" value="CATABOLIC 3-DEHYDROQUINASE"/>
    <property type="match status" value="1"/>
</dbReference>
<dbReference type="HAMAP" id="MF_00169">
    <property type="entry name" value="AroQ"/>
    <property type="match status" value="1"/>
</dbReference>
<dbReference type="STRING" id="1114924.SAMN05216258_105304"/>
<comment type="function">
    <text evidence="2 9">Catalyzes a trans-dehydration via an enolate intermediate.</text>
</comment>
<feature type="binding site" evidence="9 11">
    <location>
        <position position="75"/>
    </location>
    <ligand>
        <name>substrate</name>
    </ligand>
</feature>
<dbReference type="Proteomes" id="UP000199377">
    <property type="component" value="Unassembled WGS sequence"/>
</dbReference>
<comment type="similarity">
    <text evidence="4 9">Belongs to the type-II 3-dehydroquinase family.</text>
</comment>
<keyword evidence="7 9" id="KW-0057">Aromatic amino acid biosynthesis</keyword>
<dbReference type="InterPro" id="IPR018509">
    <property type="entry name" value="DHquinase_II_CS"/>
</dbReference>
<evidence type="ECO:0000256" key="1">
    <source>
        <dbReference type="ARBA" id="ARBA00001864"/>
    </source>
</evidence>
<comment type="subunit">
    <text evidence="5 9">Homododecamer.</text>
</comment>
<dbReference type="UniPathway" id="UPA00053">
    <property type="reaction ID" value="UER00086"/>
</dbReference>
<comment type="pathway">
    <text evidence="3 9">Metabolic intermediate biosynthesis; chorismate biosynthesis; chorismate from D-erythrose 4-phosphate and phosphoenolpyruvate: step 3/7.</text>
</comment>
<evidence type="ECO:0000256" key="7">
    <source>
        <dbReference type="ARBA" id="ARBA00023141"/>
    </source>
</evidence>
<dbReference type="NCBIfam" id="NF003807">
    <property type="entry name" value="PRK05395.1-4"/>
    <property type="match status" value="1"/>
</dbReference>
<feature type="binding site" evidence="9 11">
    <location>
        <position position="88"/>
    </location>
    <ligand>
        <name>substrate</name>
    </ligand>
</feature>
<dbReference type="NCBIfam" id="TIGR01088">
    <property type="entry name" value="aroQ"/>
    <property type="match status" value="1"/>
</dbReference>
<feature type="binding site" evidence="9 11">
    <location>
        <position position="81"/>
    </location>
    <ligand>
        <name>substrate</name>
    </ligand>
</feature>
<evidence type="ECO:0000256" key="5">
    <source>
        <dbReference type="ARBA" id="ARBA00011193"/>
    </source>
</evidence>
<dbReference type="InterPro" id="IPR036441">
    <property type="entry name" value="DHquinase_II_sf"/>
</dbReference>
<feature type="binding site" evidence="9 11">
    <location>
        <position position="112"/>
    </location>
    <ligand>
        <name>substrate</name>
    </ligand>
</feature>
<sequence length="152" mass="16695">MTARILILNGPNLNLLGLREPEIYGADTLADIEARCADAAERRGVRVDFRQTNHEGTLVDWIHEARGAVDVVILNAGAYTHTSVAILDALRAFEGKVIELHLSNTHRREEFRHLSYVSFRADGVIMGFGAPGYLMALHAAADMADADRDARA</sequence>
<evidence type="ECO:0000256" key="12">
    <source>
        <dbReference type="PIRSR" id="PIRSR001399-3"/>
    </source>
</evidence>
<gene>
    <name evidence="9" type="primary">aroQ</name>
    <name evidence="13" type="ORF">SAMN05216258_105304</name>
</gene>
<evidence type="ECO:0000256" key="6">
    <source>
        <dbReference type="ARBA" id="ARBA00012060"/>
    </source>
</evidence>
<dbReference type="Gene3D" id="3.40.50.9100">
    <property type="entry name" value="Dehydroquinase, class II"/>
    <property type="match status" value="1"/>
</dbReference>
<dbReference type="SUPFAM" id="SSF52304">
    <property type="entry name" value="Type II 3-dehydroquinate dehydratase"/>
    <property type="match status" value="1"/>
</dbReference>
<name>A0A1I3GRR0_9RHOB</name>
<dbReference type="NCBIfam" id="NF003806">
    <property type="entry name" value="PRK05395.1-3"/>
    <property type="match status" value="1"/>
</dbReference>
<dbReference type="RefSeq" id="WP_092860125.1">
    <property type="nucleotide sequence ID" value="NZ_FOQH01000005.1"/>
</dbReference>
<dbReference type="EMBL" id="FOQH01000005">
    <property type="protein sequence ID" value="SFI26069.1"/>
    <property type="molecule type" value="Genomic_DNA"/>
</dbReference>
<dbReference type="EC" id="4.2.1.10" evidence="6 9"/>
<dbReference type="PIRSF" id="PIRSF001399">
    <property type="entry name" value="DHquinase_II"/>
    <property type="match status" value="1"/>
</dbReference>
<accession>A0A1I3GRR0</accession>
<evidence type="ECO:0000256" key="9">
    <source>
        <dbReference type="HAMAP-Rule" id="MF_00169"/>
    </source>
</evidence>
<dbReference type="InterPro" id="IPR001874">
    <property type="entry name" value="DHquinase_II"/>
</dbReference>
<proteinExistence type="inferred from homology"/>
<evidence type="ECO:0000256" key="11">
    <source>
        <dbReference type="PIRSR" id="PIRSR001399-2"/>
    </source>
</evidence>
<dbReference type="GO" id="GO:0019631">
    <property type="term" value="P:quinate catabolic process"/>
    <property type="evidence" value="ECO:0007669"/>
    <property type="project" value="TreeGrafter"/>
</dbReference>
<dbReference type="OrthoDB" id="9790793at2"/>
<evidence type="ECO:0000256" key="3">
    <source>
        <dbReference type="ARBA" id="ARBA00004902"/>
    </source>
</evidence>
<evidence type="ECO:0000256" key="10">
    <source>
        <dbReference type="PIRSR" id="PIRSR001399-1"/>
    </source>
</evidence>
<organism evidence="13 14">
    <name type="scientific">Albimonas pacifica</name>
    <dbReference type="NCBI Taxonomy" id="1114924"/>
    <lineage>
        <taxon>Bacteria</taxon>
        <taxon>Pseudomonadati</taxon>
        <taxon>Pseudomonadota</taxon>
        <taxon>Alphaproteobacteria</taxon>
        <taxon>Rhodobacterales</taxon>
        <taxon>Paracoccaceae</taxon>
        <taxon>Albimonas</taxon>
    </lineage>
</organism>
<comment type="catalytic activity">
    <reaction evidence="1 9">
        <text>3-dehydroquinate = 3-dehydroshikimate + H2O</text>
        <dbReference type="Rhea" id="RHEA:21096"/>
        <dbReference type="ChEBI" id="CHEBI:15377"/>
        <dbReference type="ChEBI" id="CHEBI:16630"/>
        <dbReference type="ChEBI" id="CHEBI:32364"/>
        <dbReference type="EC" id="4.2.1.10"/>
    </reaction>
</comment>
<feature type="active site" description="Proton donor" evidence="9 10">
    <location>
        <position position="101"/>
    </location>
</feature>
<evidence type="ECO:0000256" key="4">
    <source>
        <dbReference type="ARBA" id="ARBA00011037"/>
    </source>
</evidence>
<reference evidence="13 14" key="1">
    <citation type="submission" date="2016-10" db="EMBL/GenBank/DDBJ databases">
        <authorList>
            <person name="de Groot N.N."/>
        </authorList>
    </citation>
    <scope>NUCLEOTIDE SEQUENCE [LARGE SCALE GENOMIC DNA]</scope>
    <source>
        <strain evidence="13 14">CGMCC 1.11030</strain>
    </source>
</reference>
<evidence type="ECO:0000256" key="8">
    <source>
        <dbReference type="ARBA" id="ARBA00023239"/>
    </source>
</evidence>
<dbReference type="Pfam" id="PF01220">
    <property type="entry name" value="DHquinase_II"/>
    <property type="match status" value="1"/>
</dbReference>
<dbReference type="GO" id="GO:0008652">
    <property type="term" value="P:amino acid biosynthetic process"/>
    <property type="evidence" value="ECO:0007669"/>
    <property type="project" value="UniProtKB-KW"/>
</dbReference>
<dbReference type="AlphaFoldDB" id="A0A1I3GRR0"/>
<protein>
    <recommendedName>
        <fullName evidence="6 9">3-dehydroquinate dehydratase</fullName>
        <shortName evidence="9">3-dehydroquinase</shortName>
        <ecNumber evidence="6 9">4.2.1.10</ecNumber>
    </recommendedName>
    <alternativeName>
        <fullName evidence="9">Type II DHQase</fullName>
    </alternativeName>
</protein>
<keyword evidence="14" id="KW-1185">Reference proteome</keyword>